<sequence>MTTTPYIPPPPTITSLILIPPILDCIVTYLYTLDLLSLSSTSLTIRAHVLSSHAAWRAISFYTPTRPLVEQSRYEGNVTSVFASTIAVRSHHISPRTLSPINDGDDGDDDDGNIDKRYILGDNKEIDKKKNKKKKQNGYLLSIDTTLTILARSLPSLSMYTSIDLSRTLADKYLLRDLIDNCSGLRYLRIEDCPKVRIADLVVGLYGVEKKVLKGMGMGGGVSFVAEVMGRITTTTNNTNTTTNTTSTNTISGGNGSSNGGGGEGKLLSRLTHIHTKEVRDGLYRLNELRDGVRGEIVRVMSRMEDVYEYPELPPVETILEIEEVVRKTVGLKLREIRIGGTTSTTDLKLNRSSYGYNYNGIRRGWLERLAYSQGDYLWVLCGLLGVLLVEG</sequence>
<dbReference type="EMBL" id="JAABOE010000051">
    <property type="protein sequence ID" value="KAF3175673.1"/>
    <property type="molecule type" value="Genomic_DNA"/>
</dbReference>
<dbReference type="Proteomes" id="UP000479691">
    <property type="component" value="Unassembled WGS sequence"/>
</dbReference>
<organism evidence="2 4">
    <name type="scientific">Orbilia oligospora</name>
    <name type="common">Nematode-trapping fungus</name>
    <name type="synonym">Arthrobotrys oligospora</name>
    <dbReference type="NCBI Taxonomy" id="2813651"/>
    <lineage>
        <taxon>Eukaryota</taxon>
        <taxon>Fungi</taxon>
        <taxon>Dikarya</taxon>
        <taxon>Ascomycota</taxon>
        <taxon>Pezizomycotina</taxon>
        <taxon>Orbiliomycetes</taxon>
        <taxon>Orbiliales</taxon>
        <taxon>Orbiliaceae</taxon>
        <taxon>Orbilia</taxon>
    </lineage>
</organism>
<accession>A0A7C8KUX1</accession>
<comment type="caution">
    <text evidence="2">The sequence shown here is derived from an EMBL/GenBank/DDBJ whole genome shotgun (WGS) entry which is preliminary data.</text>
</comment>
<feature type="compositionally biased region" description="Gly residues" evidence="1">
    <location>
        <begin position="253"/>
        <end position="264"/>
    </location>
</feature>
<evidence type="ECO:0000313" key="4">
    <source>
        <dbReference type="Proteomes" id="UP000479691"/>
    </source>
</evidence>
<feature type="region of interest" description="Disordered" evidence="1">
    <location>
        <begin position="236"/>
        <end position="264"/>
    </location>
</feature>
<evidence type="ECO:0000313" key="3">
    <source>
        <dbReference type="EMBL" id="KAF3208642.1"/>
    </source>
</evidence>
<proteinExistence type="predicted"/>
<dbReference type="Proteomes" id="UP000614610">
    <property type="component" value="Unassembled WGS sequence"/>
</dbReference>
<evidence type="ECO:0000313" key="2">
    <source>
        <dbReference type="EMBL" id="KAF3175673.1"/>
    </source>
</evidence>
<protein>
    <recommendedName>
        <fullName evidence="5">F-box domain-containing protein</fullName>
    </recommendedName>
</protein>
<evidence type="ECO:0008006" key="5">
    <source>
        <dbReference type="Google" id="ProtNLM"/>
    </source>
</evidence>
<dbReference type="OrthoDB" id="5400368at2759"/>
<dbReference type="EMBL" id="WIWT01000046">
    <property type="protein sequence ID" value="KAF3208642.1"/>
    <property type="molecule type" value="Genomic_DNA"/>
</dbReference>
<feature type="compositionally biased region" description="Low complexity" evidence="1">
    <location>
        <begin position="236"/>
        <end position="252"/>
    </location>
</feature>
<reference evidence="2 4" key="1">
    <citation type="submission" date="2019-06" db="EMBL/GenBank/DDBJ databases">
        <authorList>
            <person name="Palmer J.M."/>
        </authorList>
    </citation>
    <scope>NUCLEOTIDE SEQUENCE [LARGE SCALE GENOMIC DNA]</scope>
    <source>
        <strain evidence="3">TWF679</strain>
        <strain evidence="2 4">TWF788</strain>
    </source>
</reference>
<gene>
    <name evidence="3" type="ORF">TWF679_007700</name>
    <name evidence="2" type="ORF">TWF788_008386</name>
</gene>
<dbReference type="AlphaFoldDB" id="A0A7C8KUX1"/>
<name>A0A7C8KUX1_ORBOL</name>
<evidence type="ECO:0000256" key="1">
    <source>
        <dbReference type="SAM" id="MobiDB-lite"/>
    </source>
</evidence>